<dbReference type="SMART" id="SM00195">
    <property type="entry name" value="DSPc"/>
    <property type="match status" value="1"/>
</dbReference>
<evidence type="ECO:0000256" key="5">
    <source>
        <dbReference type="SAM" id="Phobius"/>
    </source>
</evidence>
<dbReference type="GO" id="GO:0033550">
    <property type="term" value="F:MAP kinase tyrosine phosphatase activity"/>
    <property type="evidence" value="ECO:0007669"/>
    <property type="project" value="TreeGrafter"/>
</dbReference>
<dbReference type="Gene3D" id="3.90.190.10">
    <property type="entry name" value="Protein tyrosine phosphatase superfamily"/>
    <property type="match status" value="1"/>
</dbReference>
<dbReference type="GO" id="GO:0005737">
    <property type="term" value="C:cytoplasm"/>
    <property type="evidence" value="ECO:0007669"/>
    <property type="project" value="TreeGrafter"/>
</dbReference>
<evidence type="ECO:0000313" key="9">
    <source>
        <dbReference type="EMBL" id="CAF2154240.1"/>
    </source>
</evidence>
<dbReference type="PANTHER" id="PTHR10159:SF519">
    <property type="entry name" value="DUAL SPECIFICITY PROTEIN PHOSPHATASE MPK3"/>
    <property type="match status" value="1"/>
</dbReference>
<dbReference type="PROSITE" id="PS50056">
    <property type="entry name" value="TYR_PHOSPHATASE_2"/>
    <property type="match status" value="1"/>
</dbReference>
<dbReference type="AlphaFoldDB" id="A0A816N840"/>
<evidence type="ECO:0000259" key="6">
    <source>
        <dbReference type="PROSITE" id="PS50054"/>
    </source>
</evidence>
<keyword evidence="5" id="KW-1133">Transmembrane helix</keyword>
<feature type="domain" description="Tyrosine specific protein phosphatases" evidence="7">
    <location>
        <begin position="161"/>
        <end position="201"/>
    </location>
</feature>
<accession>A0A816N840</accession>
<dbReference type="EMBL" id="CAJNRG010014264">
    <property type="protein sequence ID" value="CAF2154240.1"/>
    <property type="molecule type" value="Genomic_DNA"/>
</dbReference>
<evidence type="ECO:0000256" key="3">
    <source>
        <dbReference type="ARBA" id="ARBA00022801"/>
    </source>
</evidence>
<organism evidence="8 10">
    <name type="scientific">Rotaria magnacalcarata</name>
    <dbReference type="NCBI Taxonomy" id="392030"/>
    <lineage>
        <taxon>Eukaryota</taxon>
        <taxon>Metazoa</taxon>
        <taxon>Spiralia</taxon>
        <taxon>Gnathifera</taxon>
        <taxon>Rotifera</taxon>
        <taxon>Eurotatoria</taxon>
        <taxon>Bdelloidea</taxon>
        <taxon>Philodinida</taxon>
        <taxon>Philodinidae</taxon>
        <taxon>Rotaria</taxon>
    </lineage>
</organism>
<dbReference type="PROSITE" id="PS50054">
    <property type="entry name" value="TYR_PHOSPHATASE_DUAL"/>
    <property type="match status" value="1"/>
</dbReference>
<evidence type="ECO:0000256" key="4">
    <source>
        <dbReference type="ARBA" id="ARBA00022912"/>
    </source>
</evidence>
<dbReference type="InterPro" id="IPR020422">
    <property type="entry name" value="TYR_PHOSPHATASE_DUAL_dom"/>
</dbReference>
<evidence type="ECO:0000256" key="1">
    <source>
        <dbReference type="ARBA" id="ARBA00008601"/>
    </source>
</evidence>
<dbReference type="Proteomes" id="UP000663856">
    <property type="component" value="Unassembled WGS sequence"/>
</dbReference>
<evidence type="ECO:0000313" key="10">
    <source>
        <dbReference type="Proteomes" id="UP000663856"/>
    </source>
</evidence>
<dbReference type="Proteomes" id="UP000663887">
    <property type="component" value="Unassembled WGS sequence"/>
</dbReference>
<dbReference type="GO" id="GO:0043409">
    <property type="term" value="P:negative regulation of MAPK cascade"/>
    <property type="evidence" value="ECO:0007669"/>
    <property type="project" value="TreeGrafter"/>
</dbReference>
<dbReference type="PANTHER" id="PTHR10159">
    <property type="entry name" value="DUAL SPECIFICITY PROTEIN PHOSPHATASE"/>
    <property type="match status" value="1"/>
</dbReference>
<dbReference type="SUPFAM" id="SSF52799">
    <property type="entry name" value="(Phosphotyrosine protein) phosphatases II"/>
    <property type="match status" value="1"/>
</dbReference>
<proteinExistence type="inferred from homology"/>
<dbReference type="InterPro" id="IPR000387">
    <property type="entry name" value="Tyr_Pase_dom"/>
</dbReference>
<dbReference type="PROSITE" id="PS00383">
    <property type="entry name" value="TYR_PHOSPHATASE_1"/>
    <property type="match status" value="1"/>
</dbReference>
<gene>
    <name evidence="8" type="ORF">WKI299_LOCUS6164</name>
    <name evidence="9" type="ORF">XDN619_LOCUS29175</name>
</gene>
<evidence type="ECO:0000256" key="2">
    <source>
        <dbReference type="ARBA" id="ARBA00013064"/>
    </source>
</evidence>
<keyword evidence="5" id="KW-0472">Membrane</keyword>
<dbReference type="EMBL" id="CAJNRF010001790">
    <property type="protein sequence ID" value="CAF2027205.1"/>
    <property type="molecule type" value="Genomic_DNA"/>
</dbReference>
<evidence type="ECO:0000259" key="7">
    <source>
        <dbReference type="PROSITE" id="PS50056"/>
    </source>
</evidence>
<comment type="caution">
    <text evidence="8">The sequence shown here is derived from an EMBL/GenBank/DDBJ whole genome shotgun (WGS) entry which is preliminary data.</text>
</comment>
<protein>
    <recommendedName>
        <fullName evidence="2">protein-tyrosine-phosphatase</fullName>
        <ecNumber evidence="2">3.1.3.48</ecNumber>
    </recommendedName>
</protein>
<keyword evidence="4" id="KW-0904">Protein phosphatase</keyword>
<dbReference type="InterPro" id="IPR016130">
    <property type="entry name" value="Tyr_Pase_AS"/>
</dbReference>
<feature type="domain" description="Tyrosine-protein phosphatase" evidence="6">
    <location>
        <begin position="77"/>
        <end position="220"/>
    </location>
</feature>
<dbReference type="GO" id="GO:0008330">
    <property type="term" value="F:protein tyrosine/threonine phosphatase activity"/>
    <property type="evidence" value="ECO:0007669"/>
    <property type="project" value="TreeGrafter"/>
</dbReference>
<dbReference type="SMART" id="SM00404">
    <property type="entry name" value="PTPc_motif"/>
    <property type="match status" value="1"/>
</dbReference>
<dbReference type="EC" id="3.1.3.48" evidence="2"/>
<dbReference type="Pfam" id="PF00782">
    <property type="entry name" value="DSPc"/>
    <property type="match status" value="1"/>
</dbReference>
<dbReference type="CDD" id="cd14498">
    <property type="entry name" value="DSP"/>
    <property type="match status" value="1"/>
</dbReference>
<dbReference type="GO" id="GO:0017017">
    <property type="term" value="F:MAP kinase tyrosine/serine/threonine phosphatase activity"/>
    <property type="evidence" value="ECO:0007669"/>
    <property type="project" value="TreeGrafter"/>
</dbReference>
<dbReference type="InterPro" id="IPR003595">
    <property type="entry name" value="Tyr_Pase_cat"/>
</dbReference>
<evidence type="ECO:0000313" key="8">
    <source>
        <dbReference type="EMBL" id="CAF2027205.1"/>
    </source>
</evidence>
<dbReference type="InterPro" id="IPR029021">
    <property type="entry name" value="Prot-tyrosine_phosphatase-like"/>
</dbReference>
<comment type="similarity">
    <text evidence="1">Belongs to the protein-tyrosine phosphatase family. Non-receptor class dual specificity subfamily.</text>
</comment>
<feature type="transmembrane region" description="Helical" evidence="5">
    <location>
        <begin position="6"/>
        <end position="27"/>
    </location>
</feature>
<name>A0A816N840_9BILA</name>
<keyword evidence="5" id="KW-0812">Transmembrane</keyword>
<reference evidence="8" key="1">
    <citation type="submission" date="2021-02" db="EMBL/GenBank/DDBJ databases">
        <authorList>
            <person name="Nowell W R."/>
        </authorList>
    </citation>
    <scope>NUCLEOTIDE SEQUENCE</scope>
</reference>
<keyword evidence="3" id="KW-0378">Hydrolase</keyword>
<dbReference type="InterPro" id="IPR000340">
    <property type="entry name" value="Dual-sp_phosphatase_cat-dom"/>
</dbReference>
<sequence length="256" mass="30509">MLWNCSWSLLISRYYWIIFIIILYIILKMLTLYTQKTVTDDDHSLIMTDEECERIKILEHERSLAFDKYYRFGRTAEPSLVLDDFLFLGNLQHASNRVLLERFKIKHILNVCDLGLEQNIMNNFNVIHIPMPDEPQTNIKKHFDRTNELLHGIYEKKECCLVHCAAGISRSATIVLAYLMKYHHNTLKEAFFFLIEKRPQIWPNEGFLLQLLRYETELIRSREITANDNESTEAIQMQENPIETLNEFEHKHEKDE</sequence>